<feature type="compositionally biased region" description="Basic residues" evidence="2">
    <location>
        <begin position="27"/>
        <end position="51"/>
    </location>
</feature>
<reference evidence="3 4" key="1">
    <citation type="journal article" date="2016" name="Genome Biol. Evol.">
        <title>Divergent and convergent evolution of fungal pathogenicity.</title>
        <authorList>
            <person name="Shang Y."/>
            <person name="Xiao G."/>
            <person name="Zheng P."/>
            <person name="Cen K."/>
            <person name="Zhan S."/>
            <person name="Wang C."/>
        </authorList>
    </citation>
    <scope>NUCLEOTIDE SEQUENCE [LARGE SCALE GENOMIC DNA]</scope>
    <source>
        <strain evidence="3 4">ARSEF 7405</strain>
    </source>
</reference>
<protein>
    <submittedName>
        <fullName evidence="3">Uncharacterized protein</fullName>
    </submittedName>
</protein>
<dbReference type="OrthoDB" id="2139939at2759"/>
<proteinExistence type="predicted"/>
<feature type="region of interest" description="Disordered" evidence="2">
    <location>
        <begin position="173"/>
        <end position="253"/>
    </location>
</feature>
<feature type="compositionally biased region" description="Acidic residues" evidence="2">
    <location>
        <begin position="210"/>
        <end position="224"/>
    </location>
</feature>
<feature type="compositionally biased region" description="Basic and acidic residues" evidence="2">
    <location>
        <begin position="267"/>
        <end position="315"/>
    </location>
</feature>
<comment type="caution">
    <text evidence="3">The sequence shown here is derived from an EMBL/GenBank/DDBJ whole genome shotgun (WGS) entry which is preliminary data.</text>
</comment>
<dbReference type="PANTHER" id="PTHR34117:SF1">
    <property type="entry name" value="STYLE CELL-CYCLE INHIBITOR 1"/>
    <property type="match status" value="1"/>
</dbReference>
<feature type="compositionally biased region" description="Basic residues" evidence="2">
    <location>
        <begin position="58"/>
        <end position="71"/>
    </location>
</feature>
<feature type="compositionally biased region" description="Low complexity" evidence="2">
    <location>
        <begin position="227"/>
        <end position="242"/>
    </location>
</feature>
<sequence length="412" mass="47837">MELSRTRRHSRESETHRHRSPSPSRSHSGHHSHGHRSHHHHHHHHGHRSRTRSPEGSRHRHHHHHHHHHHESHHDHDKRKEARRPVILPYNAQELSKHHLESYKPLFASYLDIQKGLDIDEIDEVEVKGRWKSFIGKWNRGELAEGWYDPETLEKAISNAHTFSLAALRSSPVYSDGADERGRKSQSASSPPPRSSSSSSSPARNRQINDDESVDADADEDEDLYGPSLPSNSLTTTTTTSNAYRRGPTNPSLQDIKLKHENELFEREADYESRQRARDAERKLHKSEMKELQEDIAPRAEPGSRERRLEKKREAAASNRAFAESRRGGSPVAEVGDDVLMGSGAASDLAMLKKEKEKMERKKNERELRREEILRARMAEREERLRNYREREDKIIERFRAVAKRRFGTPEE</sequence>
<gene>
    <name evidence="3" type="ORF">AAP_06370</name>
</gene>
<name>A0A167UUU9_9EURO</name>
<keyword evidence="1" id="KW-0175">Coiled coil</keyword>
<feature type="compositionally biased region" description="Basic and acidic residues" evidence="2">
    <location>
        <begin position="72"/>
        <end position="81"/>
    </location>
</feature>
<feature type="region of interest" description="Disordered" evidence="2">
    <location>
        <begin position="267"/>
        <end position="339"/>
    </location>
</feature>
<feature type="coiled-coil region" evidence="1">
    <location>
        <begin position="349"/>
        <end position="398"/>
    </location>
</feature>
<dbReference type="VEuPathDB" id="FungiDB:AAP_06370"/>
<evidence type="ECO:0000256" key="2">
    <source>
        <dbReference type="SAM" id="MobiDB-lite"/>
    </source>
</evidence>
<dbReference type="InterPro" id="IPR044688">
    <property type="entry name" value="SCI-1-like"/>
</dbReference>
<evidence type="ECO:0000313" key="3">
    <source>
        <dbReference type="EMBL" id="KZZ86637.1"/>
    </source>
</evidence>
<keyword evidence="4" id="KW-1185">Reference proteome</keyword>
<dbReference type="EMBL" id="AZGZ01000054">
    <property type="protein sequence ID" value="KZZ86637.1"/>
    <property type="molecule type" value="Genomic_DNA"/>
</dbReference>
<dbReference type="Proteomes" id="UP000242877">
    <property type="component" value="Unassembled WGS sequence"/>
</dbReference>
<feature type="compositionally biased region" description="Basic residues" evidence="2">
    <location>
        <begin position="1"/>
        <end position="20"/>
    </location>
</feature>
<feature type="region of interest" description="Disordered" evidence="2">
    <location>
        <begin position="1"/>
        <end position="81"/>
    </location>
</feature>
<evidence type="ECO:0000313" key="4">
    <source>
        <dbReference type="Proteomes" id="UP000242877"/>
    </source>
</evidence>
<organism evidence="3 4">
    <name type="scientific">Ascosphaera apis ARSEF 7405</name>
    <dbReference type="NCBI Taxonomy" id="392613"/>
    <lineage>
        <taxon>Eukaryota</taxon>
        <taxon>Fungi</taxon>
        <taxon>Dikarya</taxon>
        <taxon>Ascomycota</taxon>
        <taxon>Pezizomycotina</taxon>
        <taxon>Eurotiomycetes</taxon>
        <taxon>Eurotiomycetidae</taxon>
        <taxon>Onygenales</taxon>
        <taxon>Ascosphaeraceae</taxon>
        <taxon>Ascosphaera</taxon>
    </lineage>
</organism>
<evidence type="ECO:0000256" key="1">
    <source>
        <dbReference type="SAM" id="Coils"/>
    </source>
</evidence>
<accession>A0A167UUU9</accession>
<feature type="compositionally biased region" description="Low complexity" evidence="2">
    <location>
        <begin position="195"/>
        <end position="204"/>
    </location>
</feature>
<dbReference type="AlphaFoldDB" id="A0A167UUU9"/>
<dbReference type="PANTHER" id="PTHR34117">
    <property type="entry name" value="STYLE CELL-CYCLE INHIBITOR 1"/>
    <property type="match status" value="1"/>
</dbReference>